<feature type="domain" description="Thioredoxin" evidence="3">
    <location>
        <begin position="4"/>
        <end position="154"/>
    </location>
</feature>
<sequence length="309" mass="33345">MHASLLLLLLPSLVSAAIFPSGSKVKMIDHSGFTKAMKQNETSIVAFVAPWCGYCQRMAPEYSKAAQGLDPLVPLYAVDCDEEKNKRLCGEQGVKGFPTVKLFPRGSQLPPQTFESNDRTASNFFYWASKKVPNNVKKITDVEDVDVWVSKNSKKPKALLLTPDKSTPLLWKVLSNKYRDSIAFGAMKDKNGKAAGALGFGKGGKEGKSVVVVYEGGKGGVYQGKLKKEPLSKFFDSLLSDVESASTLLSYPPSPSPSSSKPEAQTEVPSEPETAADPEPLKESVVESVGEGEGEVPEPEAGQRAKDEL</sequence>
<dbReference type="Pfam" id="PF00085">
    <property type="entry name" value="Thioredoxin"/>
    <property type="match status" value="1"/>
</dbReference>
<dbReference type="InParanoid" id="A0A067QDB0"/>
<accession>A0A067QDB0</accession>
<dbReference type="Proteomes" id="UP000027265">
    <property type="component" value="Unassembled WGS sequence"/>
</dbReference>
<dbReference type="PROSITE" id="PS51352">
    <property type="entry name" value="THIOREDOXIN_2"/>
    <property type="match status" value="1"/>
</dbReference>
<dbReference type="OrthoDB" id="427280at2759"/>
<dbReference type="FunCoup" id="A0A067QDB0">
    <property type="interactions" value="81"/>
</dbReference>
<feature type="signal peptide" evidence="2">
    <location>
        <begin position="1"/>
        <end position="16"/>
    </location>
</feature>
<gene>
    <name evidence="4" type="ORF">JAAARDRAFT_54832</name>
</gene>
<feature type="region of interest" description="Disordered" evidence="1">
    <location>
        <begin position="247"/>
        <end position="309"/>
    </location>
</feature>
<reference evidence="5" key="1">
    <citation type="journal article" date="2014" name="Proc. Natl. Acad. Sci. U.S.A.">
        <title>Extensive sampling of basidiomycete genomes demonstrates inadequacy of the white-rot/brown-rot paradigm for wood decay fungi.</title>
        <authorList>
            <person name="Riley R."/>
            <person name="Salamov A.A."/>
            <person name="Brown D.W."/>
            <person name="Nagy L.G."/>
            <person name="Floudas D."/>
            <person name="Held B.W."/>
            <person name="Levasseur A."/>
            <person name="Lombard V."/>
            <person name="Morin E."/>
            <person name="Otillar R."/>
            <person name="Lindquist E.A."/>
            <person name="Sun H."/>
            <person name="LaButti K.M."/>
            <person name="Schmutz J."/>
            <person name="Jabbour D."/>
            <person name="Luo H."/>
            <person name="Baker S.E."/>
            <person name="Pisabarro A.G."/>
            <person name="Walton J.D."/>
            <person name="Blanchette R.A."/>
            <person name="Henrissat B."/>
            <person name="Martin F."/>
            <person name="Cullen D."/>
            <person name="Hibbett D.S."/>
            <person name="Grigoriev I.V."/>
        </authorList>
    </citation>
    <scope>NUCLEOTIDE SEQUENCE [LARGE SCALE GENOMIC DNA]</scope>
    <source>
        <strain evidence="5">MUCL 33604</strain>
    </source>
</reference>
<dbReference type="GO" id="GO:0015035">
    <property type="term" value="F:protein-disulfide reductase activity"/>
    <property type="evidence" value="ECO:0007669"/>
    <property type="project" value="TreeGrafter"/>
</dbReference>
<protein>
    <recommendedName>
        <fullName evidence="3">Thioredoxin domain-containing protein</fullName>
    </recommendedName>
</protein>
<dbReference type="STRING" id="933084.A0A067QDB0"/>
<keyword evidence="5" id="KW-1185">Reference proteome</keyword>
<dbReference type="EMBL" id="KL197712">
    <property type="protein sequence ID" value="KDQ61467.1"/>
    <property type="molecule type" value="Genomic_DNA"/>
</dbReference>
<feature type="chain" id="PRO_5001648043" description="Thioredoxin domain-containing protein" evidence="2">
    <location>
        <begin position="17"/>
        <end position="309"/>
    </location>
</feature>
<evidence type="ECO:0000256" key="1">
    <source>
        <dbReference type="SAM" id="MobiDB-lite"/>
    </source>
</evidence>
<keyword evidence="2" id="KW-0732">Signal</keyword>
<dbReference type="PANTHER" id="PTHR45815:SF3">
    <property type="entry name" value="PROTEIN DISULFIDE-ISOMERASE A6"/>
    <property type="match status" value="1"/>
</dbReference>
<dbReference type="SUPFAM" id="SSF52833">
    <property type="entry name" value="Thioredoxin-like"/>
    <property type="match status" value="1"/>
</dbReference>
<dbReference type="GO" id="GO:0005788">
    <property type="term" value="C:endoplasmic reticulum lumen"/>
    <property type="evidence" value="ECO:0007669"/>
    <property type="project" value="TreeGrafter"/>
</dbReference>
<dbReference type="PRINTS" id="PR00421">
    <property type="entry name" value="THIOREDOXIN"/>
</dbReference>
<evidence type="ECO:0000256" key="2">
    <source>
        <dbReference type="SAM" id="SignalP"/>
    </source>
</evidence>
<proteinExistence type="predicted"/>
<evidence type="ECO:0000259" key="3">
    <source>
        <dbReference type="PROSITE" id="PS51352"/>
    </source>
</evidence>
<dbReference type="HOGENOM" id="CLU_059951_1_0_1"/>
<dbReference type="PANTHER" id="PTHR45815">
    <property type="entry name" value="PROTEIN DISULFIDE-ISOMERASE A6"/>
    <property type="match status" value="1"/>
</dbReference>
<dbReference type="AlphaFoldDB" id="A0A067QDB0"/>
<name>A0A067QDB0_9AGAM</name>
<evidence type="ECO:0000313" key="4">
    <source>
        <dbReference type="EMBL" id="KDQ61467.1"/>
    </source>
</evidence>
<dbReference type="InterPro" id="IPR036249">
    <property type="entry name" value="Thioredoxin-like_sf"/>
</dbReference>
<evidence type="ECO:0000313" key="5">
    <source>
        <dbReference type="Proteomes" id="UP000027265"/>
    </source>
</evidence>
<dbReference type="InterPro" id="IPR013766">
    <property type="entry name" value="Thioredoxin_domain"/>
</dbReference>
<dbReference type="Gene3D" id="3.40.30.10">
    <property type="entry name" value="Glutaredoxin"/>
    <property type="match status" value="2"/>
</dbReference>
<feature type="compositionally biased region" description="Low complexity" evidence="1">
    <location>
        <begin position="247"/>
        <end position="262"/>
    </location>
</feature>
<dbReference type="GO" id="GO:0034976">
    <property type="term" value="P:response to endoplasmic reticulum stress"/>
    <property type="evidence" value="ECO:0007669"/>
    <property type="project" value="TreeGrafter"/>
</dbReference>
<organism evidence="4 5">
    <name type="scientific">Jaapia argillacea MUCL 33604</name>
    <dbReference type="NCBI Taxonomy" id="933084"/>
    <lineage>
        <taxon>Eukaryota</taxon>
        <taxon>Fungi</taxon>
        <taxon>Dikarya</taxon>
        <taxon>Basidiomycota</taxon>
        <taxon>Agaricomycotina</taxon>
        <taxon>Agaricomycetes</taxon>
        <taxon>Agaricomycetidae</taxon>
        <taxon>Jaapiales</taxon>
        <taxon>Jaapiaceae</taxon>
        <taxon>Jaapia</taxon>
    </lineage>
</organism>